<feature type="compositionally biased region" description="Basic and acidic residues" evidence="1">
    <location>
        <begin position="103"/>
        <end position="114"/>
    </location>
</feature>
<feature type="compositionally biased region" description="Polar residues" evidence="1">
    <location>
        <begin position="74"/>
        <end position="90"/>
    </location>
</feature>
<feature type="region of interest" description="Disordered" evidence="1">
    <location>
        <begin position="74"/>
        <end position="159"/>
    </location>
</feature>
<dbReference type="EMBL" id="SHMF01000008">
    <property type="protein sequence ID" value="TAA30308.1"/>
    <property type="molecule type" value="Genomic_DNA"/>
</dbReference>
<gene>
    <name evidence="3" type="ORF">EA656_19975</name>
</gene>
<evidence type="ECO:0000313" key="3">
    <source>
        <dbReference type="EMBL" id="TAA30308.1"/>
    </source>
</evidence>
<dbReference type="Proteomes" id="UP000292087">
    <property type="component" value="Unassembled WGS sequence"/>
</dbReference>
<name>A0A4Q8LJI7_9GAMM</name>
<evidence type="ECO:0000256" key="2">
    <source>
        <dbReference type="SAM" id="SignalP"/>
    </source>
</evidence>
<comment type="caution">
    <text evidence="3">The sequence shown here is derived from an EMBL/GenBank/DDBJ whole genome shotgun (WGS) entry which is preliminary data.</text>
</comment>
<feature type="compositionally biased region" description="Low complexity" evidence="1">
    <location>
        <begin position="115"/>
        <end position="131"/>
    </location>
</feature>
<feature type="chain" id="PRO_5020453019" evidence="2">
    <location>
        <begin position="18"/>
        <end position="159"/>
    </location>
</feature>
<proteinExistence type="predicted"/>
<organism evidence="3 4">
    <name type="scientific">Pseudoxanthomonas winnipegensis</name>
    <dbReference type="NCBI Taxonomy" id="2480810"/>
    <lineage>
        <taxon>Bacteria</taxon>
        <taxon>Pseudomonadati</taxon>
        <taxon>Pseudomonadota</taxon>
        <taxon>Gammaproteobacteria</taxon>
        <taxon>Lysobacterales</taxon>
        <taxon>Lysobacteraceae</taxon>
        <taxon>Pseudoxanthomonas</taxon>
    </lineage>
</organism>
<evidence type="ECO:0000313" key="4">
    <source>
        <dbReference type="Proteomes" id="UP000292087"/>
    </source>
</evidence>
<feature type="signal peptide" evidence="2">
    <location>
        <begin position="1"/>
        <end position="17"/>
    </location>
</feature>
<sequence>MLALLPLAAGLPAAAHAEGWCLGAAIRARYVAHFANSAGLSVRDLELAYKAHLQKAAPQSFNWVNSGNVECGTGSNDRNNTLEGGNTGQTVAVGWQPSPADLEAGRAEKARLEAAKAAQATQAQPTDAPAQNTDAQPAQAQTISKARKLLKSLTDKIPR</sequence>
<accession>A0A4Q8LJI7</accession>
<dbReference type="RefSeq" id="WP_130525181.1">
    <property type="nucleotide sequence ID" value="NZ_SHLZ01000011.1"/>
</dbReference>
<reference evidence="3 4" key="1">
    <citation type="submission" date="2019-02" db="EMBL/GenBank/DDBJ databases">
        <title>WGS of Pseudoxanthomonas species novum from clinical isolates.</title>
        <authorList>
            <person name="Bernier A.-M."/>
            <person name="Bernard K."/>
            <person name="Vachon A."/>
        </authorList>
    </citation>
    <scope>NUCLEOTIDE SEQUENCE [LARGE SCALE GENOMIC DNA]</scope>
    <source>
        <strain evidence="3 4">NML140781</strain>
    </source>
</reference>
<evidence type="ECO:0000256" key="1">
    <source>
        <dbReference type="SAM" id="MobiDB-lite"/>
    </source>
</evidence>
<dbReference type="AlphaFoldDB" id="A0A4Q8LJI7"/>
<feature type="compositionally biased region" description="Polar residues" evidence="1">
    <location>
        <begin position="132"/>
        <end position="144"/>
    </location>
</feature>
<keyword evidence="2" id="KW-0732">Signal</keyword>
<protein>
    <submittedName>
        <fullName evidence="3">Uncharacterized protein</fullName>
    </submittedName>
</protein>